<feature type="transmembrane region" description="Helical" evidence="1">
    <location>
        <begin position="84"/>
        <end position="106"/>
    </location>
</feature>
<organism evidence="2 3">
    <name type="scientific">Paenibacillus aquistagni</name>
    <dbReference type="NCBI Taxonomy" id="1852522"/>
    <lineage>
        <taxon>Bacteria</taxon>
        <taxon>Bacillati</taxon>
        <taxon>Bacillota</taxon>
        <taxon>Bacilli</taxon>
        <taxon>Bacillales</taxon>
        <taxon>Paenibacillaceae</taxon>
        <taxon>Paenibacillus</taxon>
    </lineage>
</organism>
<feature type="transmembrane region" description="Helical" evidence="1">
    <location>
        <begin position="58"/>
        <end position="78"/>
    </location>
</feature>
<evidence type="ECO:0000313" key="3">
    <source>
        <dbReference type="Proteomes" id="UP000193834"/>
    </source>
</evidence>
<protein>
    <submittedName>
        <fullName evidence="2">Uncharacterized protein</fullName>
    </submittedName>
</protein>
<dbReference type="Proteomes" id="UP000193834">
    <property type="component" value="Unassembled WGS sequence"/>
</dbReference>
<dbReference type="EMBL" id="FXAZ01000001">
    <property type="protein sequence ID" value="SMG28997.1"/>
    <property type="molecule type" value="Genomic_DNA"/>
</dbReference>
<feature type="transmembrane region" description="Helical" evidence="1">
    <location>
        <begin position="129"/>
        <end position="149"/>
    </location>
</feature>
<reference evidence="2" key="1">
    <citation type="submission" date="2017-04" db="EMBL/GenBank/DDBJ databases">
        <authorList>
            <person name="Afonso C.L."/>
            <person name="Miller P.J."/>
            <person name="Scott M.A."/>
            <person name="Spackman E."/>
            <person name="Goraichik I."/>
            <person name="Dimitrov K.M."/>
            <person name="Suarez D.L."/>
            <person name="Swayne D.E."/>
        </authorList>
    </citation>
    <scope>NUCLEOTIDE SEQUENCE [LARGE SCALE GENOMIC DNA]</scope>
    <source>
        <strain evidence="2">11</strain>
    </source>
</reference>
<evidence type="ECO:0000313" key="2">
    <source>
        <dbReference type="EMBL" id="SMG28997.1"/>
    </source>
</evidence>
<sequence length="183" mass="20552">MTAKRGFQLISWGILFFIDFSPFGFDILPDIVGFLLIYRGAFLLADTSIHFANVKKWIPILLVLSIYDLIAPILAAALEPYVVAWSSLISSIITTGFNVWLVWQLCKGLSAWAEKKGESDLVLQARKRAIAFIIMMIVMLLMLGVALISPYWFTMLVIPVLIAYVTVTLMLLYLFNRASAKAL</sequence>
<name>A0A1X7JLB6_9BACL</name>
<keyword evidence="1" id="KW-1133">Transmembrane helix</keyword>
<accession>A0A1X7JLB6</accession>
<dbReference type="OrthoDB" id="2596219at2"/>
<keyword evidence="1" id="KW-0472">Membrane</keyword>
<keyword evidence="3" id="KW-1185">Reference proteome</keyword>
<gene>
    <name evidence="2" type="ORF">SAMN06295960_1714</name>
</gene>
<dbReference type="RefSeq" id="WP_085493819.1">
    <property type="nucleotide sequence ID" value="NZ_FXAZ01000001.1"/>
</dbReference>
<proteinExistence type="predicted"/>
<feature type="transmembrane region" description="Helical" evidence="1">
    <location>
        <begin position="155"/>
        <end position="175"/>
    </location>
</feature>
<dbReference type="AlphaFoldDB" id="A0A1X7JLB6"/>
<evidence type="ECO:0000256" key="1">
    <source>
        <dbReference type="SAM" id="Phobius"/>
    </source>
</evidence>
<keyword evidence="1" id="KW-0812">Transmembrane</keyword>